<feature type="domain" description="FAD-binding PCMH-type" evidence="5">
    <location>
        <begin position="40"/>
        <end position="210"/>
    </location>
</feature>
<dbReference type="InterPro" id="IPR010031">
    <property type="entry name" value="FAD_lactone_oxidase-like"/>
</dbReference>
<dbReference type="Pfam" id="PF01565">
    <property type="entry name" value="FAD_binding_4"/>
    <property type="match status" value="1"/>
</dbReference>
<dbReference type="FunCoup" id="A0A409YC53">
    <property type="interactions" value="368"/>
</dbReference>
<comment type="pathway">
    <text evidence="1">Cofactor biosynthesis; D-erythroascorbate biosynthesis; dehydro-D-arabinono-1,4-lactone from D-arabinose: step 2/2.</text>
</comment>
<dbReference type="InterPro" id="IPR036318">
    <property type="entry name" value="FAD-bd_PCMH-like_sf"/>
</dbReference>
<dbReference type="InParanoid" id="A0A409YC53"/>
<dbReference type="InterPro" id="IPR007173">
    <property type="entry name" value="ALO_C"/>
</dbReference>
<comment type="caution">
    <text evidence="6">The sequence shown here is derived from an EMBL/GenBank/DDBJ whole genome shotgun (WGS) entry which is preliminary data.</text>
</comment>
<dbReference type="PANTHER" id="PTHR43762">
    <property type="entry name" value="L-GULONOLACTONE OXIDASE"/>
    <property type="match status" value="1"/>
</dbReference>
<gene>
    <name evidence="6" type="ORF">CVT26_009860</name>
</gene>
<dbReference type="InterPro" id="IPR016169">
    <property type="entry name" value="FAD-bd_PCMH_sub2"/>
</dbReference>
<keyword evidence="7" id="KW-1185">Reference proteome</keyword>
<evidence type="ECO:0000256" key="1">
    <source>
        <dbReference type="ARBA" id="ARBA00005083"/>
    </source>
</evidence>
<dbReference type="Proteomes" id="UP000284706">
    <property type="component" value="Unassembled WGS sequence"/>
</dbReference>
<accession>A0A409YC53</accession>
<dbReference type="Gene3D" id="3.30.465.10">
    <property type="match status" value="1"/>
</dbReference>
<name>A0A409YC53_9AGAR</name>
<dbReference type="GO" id="GO:0071949">
    <property type="term" value="F:FAD binding"/>
    <property type="evidence" value="ECO:0007669"/>
    <property type="project" value="InterPro"/>
</dbReference>
<dbReference type="STRING" id="231916.A0A409YC53"/>
<dbReference type="GO" id="GO:0016020">
    <property type="term" value="C:membrane"/>
    <property type="evidence" value="ECO:0007669"/>
    <property type="project" value="InterPro"/>
</dbReference>
<dbReference type="InterPro" id="IPR006094">
    <property type="entry name" value="Oxid_FAD_bind_N"/>
</dbReference>
<evidence type="ECO:0000256" key="4">
    <source>
        <dbReference type="ARBA" id="ARBA00033418"/>
    </source>
</evidence>
<dbReference type="Gene3D" id="3.30.43.10">
    <property type="entry name" value="Uridine Diphospho-n-acetylenolpyruvylglucosamine Reductase, domain 2"/>
    <property type="match status" value="1"/>
</dbReference>
<evidence type="ECO:0000256" key="2">
    <source>
        <dbReference type="ARBA" id="ARBA00013136"/>
    </source>
</evidence>
<dbReference type="GO" id="GO:0005739">
    <property type="term" value="C:mitochondrion"/>
    <property type="evidence" value="ECO:0007669"/>
    <property type="project" value="TreeGrafter"/>
</dbReference>
<dbReference type="PANTHER" id="PTHR43762:SF1">
    <property type="entry name" value="D-ARABINONO-1,4-LACTONE OXIDASE"/>
    <property type="match status" value="1"/>
</dbReference>
<dbReference type="EMBL" id="NHYE01001000">
    <property type="protein sequence ID" value="PPR00585.1"/>
    <property type="molecule type" value="Genomic_DNA"/>
</dbReference>
<dbReference type="GO" id="GO:0003885">
    <property type="term" value="F:D-arabinono-1,4-lactone oxidase activity"/>
    <property type="evidence" value="ECO:0007669"/>
    <property type="project" value="UniProtKB-EC"/>
</dbReference>
<dbReference type="InterPro" id="IPR016171">
    <property type="entry name" value="Vanillyl_alc_oxidase_C-sub2"/>
</dbReference>
<dbReference type="Gene3D" id="3.30.70.2520">
    <property type="match status" value="1"/>
</dbReference>
<dbReference type="EC" id="1.1.3.37" evidence="2"/>
<reference evidence="6 7" key="1">
    <citation type="journal article" date="2018" name="Evol. Lett.">
        <title>Horizontal gene cluster transfer increased hallucinogenic mushroom diversity.</title>
        <authorList>
            <person name="Reynolds H.T."/>
            <person name="Vijayakumar V."/>
            <person name="Gluck-Thaler E."/>
            <person name="Korotkin H.B."/>
            <person name="Matheny P.B."/>
            <person name="Slot J.C."/>
        </authorList>
    </citation>
    <scope>NUCLEOTIDE SEQUENCE [LARGE SCALE GENOMIC DNA]</scope>
    <source>
        <strain evidence="6 7">SRW20</strain>
    </source>
</reference>
<proteinExistence type="predicted"/>
<evidence type="ECO:0000313" key="6">
    <source>
        <dbReference type="EMBL" id="PPR00585.1"/>
    </source>
</evidence>
<protein>
    <recommendedName>
        <fullName evidence="2">D-arabinono-1,4-lactone oxidase</fullName>
        <ecNumber evidence="2">1.1.3.37</ecNumber>
    </recommendedName>
    <alternativeName>
        <fullName evidence="4">L-galactono-gamma-lactone oxidase</fullName>
    </alternativeName>
</protein>
<dbReference type="SUPFAM" id="SSF56176">
    <property type="entry name" value="FAD-binding/transporter-associated domain-like"/>
    <property type="match status" value="1"/>
</dbReference>
<evidence type="ECO:0000259" key="5">
    <source>
        <dbReference type="PROSITE" id="PS51387"/>
    </source>
</evidence>
<dbReference type="PIRSF" id="PIRSF000136">
    <property type="entry name" value="LGO_GLO"/>
    <property type="match status" value="1"/>
</dbReference>
<organism evidence="6 7">
    <name type="scientific">Gymnopilus dilepis</name>
    <dbReference type="NCBI Taxonomy" id="231916"/>
    <lineage>
        <taxon>Eukaryota</taxon>
        <taxon>Fungi</taxon>
        <taxon>Dikarya</taxon>
        <taxon>Basidiomycota</taxon>
        <taxon>Agaricomycotina</taxon>
        <taxon>Agaricomycetes</taxon>
        <taxon>Agaricomycetidae</taxon>
        <taxon>Agaricales</taxon>
        <taxon>Agaricineae</taxon>
        <taxon>Hymenogastraceae</taxon>
        <taxon>Gymnopilus</taxon>
    </lineage>
</organism>
<keyword evidence="3" id="KW-0560">Oxidoreductase</keyword>
<sequence length="482" mass="54989">MPAQLTARPSDIPLQNLYNLLEPITVPKKKARFRNWGRSFICTPSAIFEPENEFQCELVLELARREGKKLRVSAVGHSPSDLAMTNEYMLRTTKLNRILEINTEKRYVVAQGGITLNDLNAQLAKNNLAMINLGSISEQSLAGVVATATHGSGISYGAISTNVIALSLLLADGSRVTCSRSEHSDLFMASLCGLGATGIILSVQLLLEPAFRLKEVQESRPFEDVVRDMDKLVHSAEHVRFWWFPTKDTIRCSYSNRTSEPNNPAGSWFWGTFFGYHVVQFLLFVGRYFSTVNVWTANLACWLLGGRTEGVDDSYNIFNVDCRYPQHTTEWAIPYENTQACLRDFRDYLSKELQNPQGLRPHFPVEIRFSAADDIWLSPGYGQATTWIGIVQYKPYGFNVPYRRLFQAFEEIVIRHQGRPHWAKAHPLGIEGLRKLYPHFDDFRRVLDKVDPDAIFRNEYVERHIMGKQIDPRLFRAFKKGS</sequence>
<dbReference type="Pfam" id="PF04030">
    <property type="entry name" value="ALO"/>
    <property type="match status" value="1"/>
</dbReference>
<dbReference type="InterPro" id="IPR016167">
    <property type="entry name" value="FAD-bd_PCMH_sub1"/>
</dbReference>
<dbReference type="InterPro" id="IPR016166">
    <property type="entry name" value="FAD-bd_PCMH"/>
</dbReference>
<dbReference type="PROSITE" id="PS51387">
    <property type="entry name" value="FAD_PCMH"/>
    <property type="match status" value="1"/>
</dbReference>
<dbReference type="AlphaFoldDB" id="A0A409YC53"/>
<evidence type="ECO:0000256" key="3">
    <source>
        <dbReference type="ARBA" id="ARBA00023002"/>
    </source>
</evidence>
<dbReference type="UniPathway" id="UPA00771">
    <property type="reaction ID" value="UER00766"/>
</dbReference>
<dbReference type="Gene3D" id="1.10.45.10">
    <property type="entry name" value="Vanillyl-alcohol Oxidase, Chain A, domain 4"/>
    <property type="match status" value="1"/>
</dbReference>
<dbReference type="OrthoDB" id="610608at2759"/>
<evidence type="ECO:0000313" key="7">
    <source>
        <dbReference type="Proteomes" id="UP000284706"/>
    </source>
</evidence>